<dbReference type="Proteomes" id="UP001150942">
    <property type="component" value="Unassembled WGS sequence"/>
</dbReference>
<protein>
    <submittedName>
        <fullName evidence="2">Uncharacterized protein</fullName>
    </submittedName>
</protein>
<keyword evidence="3" id="KW-1185">Reference proteome</keyword>
<feature type="transmembrane region" description="Helical" evidence="1">
    <location>
        <begin position="12"/>
        <end position="29"/>
    </location>
</feature>
<dbReference type="EMBL" id="JAPQKQ010000001">
    <property type="protein sequence ID" value="KAJ5214573.1"/>
    <property type="molecule type" value="Genomic_DNA"/>
</dbReference>
<evidence type="ECO:0000256" key="1">
    <source>
        <dbReference type="SAM" id="Phobius"/>
    </source>
</evidence>
<dbReference type="AlphaFoldDB" id="A0A9W9N7B4"/>
<sequence>MPSLLDRLPDIARLCSLAGLIIFNSLAYYASPYRLPDNDLLQFNIGASIYLAFIYRWAANTRQVVTN</sequence>
<gene>
    <name evidence="2" type="ORF">N7449_001742</name>
</gene>
<proteinExistence type="predicted"/>
<keyword evidence="1" id="KW-1133">Transmembrane helix</keyword>
<comment type="caution">
    <text evidence="2">The sequence shown here is derived from an EMBL/GenBank/DDBJ whole genome shotgun (WGS) entry which is preliminary data.</text>
</comment>
<feature type="transmembrane region" description="Helical" evidence="1">
    <location>
        <begin position="41"/>
        <end position="58"/>
    </location>
</feature>
<organism evidence="2 3">
    <name type="scientific">Penicillium cf. viridicatum</name>
    <dbReference type="NCBI Taxonomy" id="2972119"/>
    <lineage>
        <taxon>Eukaryota</taxon>
        <taxon>Fungi</taxon>
        <taxon>Dikarya</taxon>
        <taxon>Ascomycota</taxon>
        <taxon>Pezizomycotina</taxon>
        <taxon>Eurotiomycetes</taxon>
        <taxon>Eurotiomycetidae</taxon>
        <taxon>Eurotiales</taxon>
        <taxon>Aspergillaceae</taxon>
        <taxon>Penicillium</taxon>
    </lineage>
</organism>
<reference evidence="2" key="2">
    <citation type="journal article" date="2023" name="IMA Fungus">
        <title>Comparative genomic study of the Penicillium genus elucidates a diverse pangenome and 15 lateral gene transfer events.</title>
        <authorList>
            <person name="Petersen C."/>
            <person name="Sorensen T."/>
            <person name="Nielsen M.R."/>
            <person name="Sondergaard T.E."/>
            <person name="Sorensen J.L."/>
            <person name="Fitzpatrick D.A."/>
            <person name="Frisvad J.C."/>
            <person name="Nielsen K.L."/>
        </authorList>
    </citation>
    <scope>NUCLEOTIDE SEQUENCE</scope>
    <source>
        <strain evidence="2">IBT 20477</strain>
    </source>
</reference>
<name>A0A9W9N7B4_9EURO</name>
<evidence type="ECO:0000313" key="3">
    <source>
        <dbReference type="Proteomes" id="UP001150942"/>
    </source>
</evidence>
<accession>A0A9W9N7B4</accession>
<keyword evidence="1" id="KW-0812">Transmembrane</keyword>
<keyword evidence="1" id="KW-0472">Membrane</keyword>
<evidence type="ECO:0000313" key="2">
    <source>
        <dbReference type="EMBL" id="KAJ5214573.1"/>
    </source>
</evidence>
<reference evidence="2" key="1">
    <citation type="submission" date="2022-11" db="EMBL/GenBank/DDBJ databases">
        <authorList>
            <person name="Petersen C."/>
        </authorList>
    </citation>
    <scope>NUCLEOTIDE SEQUENCE</scope>
    <source>
        <strain evidence="2">IBT 20477</strain>
    </source>
</reference>